<dbReference type="SMART" id="SM00184">
    <property type="entry name" value="RING"/>
    <property type="match status" value="1"/>
</dbReference>
<keyword evidence="3" id="KW-0862">Zinc</keyword>
<feature type="compositionally biased region" description="Basic and acidic residues" evidence="5">
    <location>
        <begin position="196"/>
        <end position="212"/>
    </location>
</feature>
<dbReference type="InParanoid" id="C3Y0U4"/>
<sequence>MGYSLQRFLSRVDDNLLCGICAAVLKDAVVTPCGHSFCEHCLDTWLNQTERRTCPECRSGMLPHEARPVIALRSLISGLSIECLHRERGCRMTLKLEDEQRHQAECGYSPAQCSTCGDTMDRYRLANHELQCSKVTAEKEEKGDADFLTRRKNSASGRFDLALSELACRVATLEVQLKQTRHELEMSRARNRRLERELQRRKSELEAQKSEMRGTSGRCDTQLTTFQSASQLSQFISRYLLIKPHYVNKDHVFRSIRDYFDHYIAGGDGMYHNDVHALVATAYASNWFSPSQRLCIQQWLRTLSRRSQEITGHRTNMPDILPLTS</sequence>
<keyword evidence="1" id="KW-0479">Metal-binding</keyword>
<evidence type="ECO:0000256" key="5">
    <source>
        <dbReference type="SAM" id="MobiDB-lite"/>
    </source>
</evidence>
<dbReference type="PROSITE" id="PS50089">
    <property type="entry name" value="ZF_RING_2"/>
    <property type="match status" value="1"/>
</dbReference>
<dbReference type="InterPro" id="IPR013083">
    <property type="entry name" value="Znf_RING/FYVE/PHD"/>
</dbReference>
<proteinExistence type="predicted"/>
<feature type="region of interest" description="Disordered" evidence="5">
    <location>
        <begin position="196"/>
        <end position="217"/>
    </location>
</feature>
<organism>
    <name type="scientific">Branchiostoma floridae</name>
    <name type="common">Florida lancelet</name>
    <name type="synonym">Amphioxus</name>
    <dbReference type="NCBI Taxonomy" id="7739"/>
    <lineage>
        <taxon>Eukaryota</taxon>
        <taxon>Metazoa</taxon>
        <taxon>Chordata</taxon>
        <taxon>Cephalochordata</taxon>
        <taxon>Leptocardii</taxon>
        <taxon>Amphioxiformes</taxon>
        <taxon>Branchiostomatidae</taxon>
        <taxon>Branchiostoma</taxon>
    </lineage>
</organism>
<dbReference type="Gene3D" id="3.30.40.10">
    <property type="entry name" value="Zinc/RING finger domain, C3HC4 (zinc finger)"/>
    <property type="match status" value="2"/>
</dbReference>
<evidence type="ECO:0000256" key="2">
    <source>
        <dbReference type="ARBA" id="ARBA00022771"/>
    </source>
</evidence>
<evidence type="ECO:0000259" key="6">
    <source>
        <dbReference type="PROSITE" id="PS50089"/>
    </source>
</evidence>
<dbReference type="EMBL" id="GG666479">
    <property type="protein sequence ID" value="EEN66077.1"/>
    <property type="molecule type" value="Genomic_DNA"/>
</dbReference>
<dbReference type="Pfam" id="PF00097">
    <property type="entry name" value="zf-C3HC4"/>
    <property type="match status" value="1"/>
</dbReference>
<dbReference type="PANTHER" id="PTHR10131:SF157">
    <property type="entry name" value="RECEPTOR-ASSOCIATED FACTOR, PUTATIVE-RELATED"/>
    <property type="match status" value="1"/>
</dbReference>
<dbReference type="InterPro" id="IPR017907">
    <property type="entry name" value="Znf_RING_CS"/>
</dbReference>
<dbReference type="SUPFAM" id="SSF49599">
    <property type="entry name" value="TRAF domain-like"/>
    <property type="match status" value="1"/>
</dbReference>
<evidence type="ECO:0000313" key="7">
    <source>
        <dbReference type="EMBL" id="EEN66077.1"/>
    </source>
</evidence>
<protein>
    <recommendedName>
        <fullName evidence="6">RING-type domain-containing protein</fullName>
    </recommendedName>
</protein>
<dbReference type="eggNOG" id="KOG0297">
    <property type="taxonomic scope" value="Eukaryota"/>
</dbReference>
<dbReference type="STRING" id="7739.C3Y0U4"/>
<dbReference type="InterPro" id="IPR001841">
    <property type="entry name" value="Znf_RING"/>
</dbReference>
<evidence type="ECO:0000256" key="1">
    <source>
        <dbReference type="ARBA" id="ARBA00022723"/>
    </source>
</evidence>
<accession>C3Y0U4</accession>
<reference evidence="7" key="1">
    <citation type="journal article" date="2008" name="Nature">
        <title>The amphioxus genome and the evolution of the chordate karyotype.</title>
        <authorList>
            <consortium name="US DOE Joint Genome Institute (JGI-PGF)"/>
            <person name="Putnam N.H."/>
            <person name="Butts T."/>
            <person name="Ferrier D.E.K."/>
            <person name="Furlong R.F."/>
            <person name="Hellsten U."/>
            <person name="Kawashima T."/>
            <person name="Robinson-Rechavi M."/>
            <person name="Shoguchi E."/>
            <person name="Terry A."/>
            <person name="Yu J.-K."/>
            <person name="Benito-Gutierrez E.L."/>
            <person name="Dubchak I."/>
            <person name="Garcia-Fernandez J."/>
            <person name="Gibson-Brown J.J."/>
            <person name="Grigoriev I.V."/>
            <person name="Horton A.C."/>
            <person name="de Jong P.J."/>
            <person name="Jurka J."/>
            <person name="Kapitonov V.V."/>
            <person name="Kohara Y."/>
            <person name="Kuroki Y."/>
            <person name="Lindquist E."/>
            <person name="Lucas S."/>
            <person name="Osoegawa K."/>
            <person name="Pennacchio L.A."/>
            <person name="Salamov A.A."/>
            <person name="Satou Y."/>
            <person name="Sauka-Spengler T."/>
            <person name="Schmutz J."/>
            <person name="Shin-I T."/>
            <person name="Toyoda A."/>
            <person name="Bronner-Fraser M."/>
            <person name="Fujiyama A."/>
            <person name="Holland L.Z."/>
            <person name="Holland P.W.H."/>
            <person name="Satoh N."/>
            <person name="Rokhsar D.S."/>
        </authorList>
    </citation>
    <scope>NUCLEOTIDE SEQUENCE [LARGE SCALE GENOMIC DNA]</scope>
    <source>
        <strain evidence="7">S238N-H82</strain>
        <tissue evidence="7">Testes</tissue>
    </source>
</reference>
<dbReference type="AlphaFoldDB" id="C3Y0U4"/>
<dbReference type="PROSITE" id="PS00518">
    <property type="entry name" value="ZF_RING_1"/>
    <property type="match status" value="1"/>
</dbReference>
<dbReference type="GO" id="GO:0008270">
    <property type="term" value="F:zinc ion binding"/>
    <property type="evidence" value="ECO:0007669"/>
    <property type="project" value="UniProtKB-KW"/>
</dbReference>
<name>C3Y0U4_BRAFL</name>
<dbReference type="InterPro" id="IPR018957">
    <property type="entry name" value="Znf_C3HC4_RING-type"/>
</dbReference>
<evidence type="ECO:0000256" key="3">
    <source>
        <dbReference type="ARBA" id="ARBA00022833"/>
    </source>
</evidence>
<feature type="domain" description="RING-type" evidence="6">
    <location>
        <begin position="18"/>
        <end position="58"/>
    </location>
</feature>
<dbReference type="SUPFAM" id="SSF57850">
    <property type="entry name" value="RING/U-box"/>
    <property type="match status" value="1"/>
</dbReference>
<dbReference type="PANTHER" id="PTHR10131">
    <property type="entry name" value="TNF RECEPTOR ASSOCIATED FACTOR"/>
    <property type="match status" value="1"/>
</dbReference>
<keyword evidence="2 4" id="KW-0863">Zinc-finger</keyword>
<gene>
    <name evidence="7" type="ORF">BRAFLDRAFT_125681</name>
</gene>
<evidence type="ECO:0000256" key="4">
    <source>
        <dbReference type="PROSITE-ProRule" id="PRU00175"/>
    </source>
</evidence>